<keyword evidence="5" id="KW-0653">Protein transport</keyword>
<keyword evidence="5" id="KW-0813">Transport</keyword>
<dbReference type="GO" id="GO:0033281">
    <property type="term" value="C:TAT protein transport complex"/>
    <property type="evidence" value="ECO:0007669"/>
    <property type="project" value="UniProtKB-UniRule"/>
</dbReference>
<feature type="transmembrane region" description="Helical" evidence="5">
    <location>
        <begin position="218"/>
        <end position="238"/>
    </location>
</feature>
<feature type="transmembrane region" description="Helical" evidence="5">
    <location>
        <begin position="76"/>
        <end position="97"/>
    </location>
</feature>
<dbReference type="HOGENOM" id="CLU_031942_1_1_6"/>
<gene>
    <name evidence="5" type="primary">tatC</name>
    <name evidence="6" type="ORF">TQ33_0328</name>
</gene>
<evidence type="ECO:0000256" key="2">
    <source>
        <dbReference type="ARBA" id="ARBA00022692"/>
    </source>
</evidence>
<keyword evidence="2 5" id="KW-0812">Transmembrane</keyword>
<comment type="similarity">
    <text evidence="5">Belongs to the TatC family.</text>
</comment>
<dbReference type="PANTHER" id="PTHR30371">
    <property type="entry name" value="SEC-INDEPENDENT PROTEIN TRANSLOCASE PROTEIN TATC"/>
    <property type="match status" value="1"/>
</dbReference>
<evidence type="ECO:0000256" key="1">
    <source>
        <dbReference type="ARBA" id="ARBA00004141"/>
    </source>
</evidence>
<comment type="subunit">
    <text evidence="5">The Tat system comprises two distinct complexes: a TatABC complex, containing multiple copies of TatA, TatB and TatC subunits, and a separate TatA complex, containing only TatA subunits. Substrates initially bind to the TatABC complex, which probably triggers association of the separate TatA complex to form the active translocon.</text>
</comment>
<evidence type="ECO:0000313" key="6">
    <source>
        <dbReference type="EMBL" id="AKE51316.1"/>
    </source>
</evidence>
<feature type="transmembrane region" description="Helical" evidence="5">
    <location>
        <begin position="109"/>
        <end position="139"/>
    </location>
</feature>
<dbReference type="HAMAP" id="MF_00902">
    <property type="entry name" value="TatC"/>
    <property type="match status" value="1"/>
</dbReference>
<keyword evidence="3 5" id="KW-1133">Transmembrane helix</keyword>
<feature type="transmembrane region" description="Helical" evidence="5">
    <location>
        <begin position="194"/>
        <end position="212"/>
    </location>
</feature>
<reference evidence="6 7" key="1">
    <citation type="submission" date="2015-02" db="EMBL/GenBank/DDBJ databases">
        <title>Complete genome sequence of Kangiella geojedonensis strain YCS-5T.</title>
        <authorList>
            <person name="Kim K.M."/>
        </authorList>
    </citation>
    <scope>NUCLEOTIDE SEQUENCE [LARGE SCALE GENOMIC DNA]</scope>
    <source>
        <strain evidence="6 7">YCS-5</strain>
    </source>
</reference>
<comment type="function">
    <text evidence="5">Part of the twin-arginine translocation (Tat) system that transports large folded proteins containing a characteristic twin-arginine motif in their signal peptide across membranes. Together with TatB, TatC is part of a receptor directly interacting with Tat signal peptides.</text>
</comment>
<dbReference type="STRING" id="914150.TQ33_0328"/>
<dbReference type="PRINTS" id="PR01840">
    <property type="entry name" value="TATCFAMILY"/>
</dbReference>
<dbReference type="GO" id="GO:0009977">
    <property type="term" value="F:proton motive force dependent protein transmembrane transporter activity"/>
    <property type="evidence" value="ECO:0007669"/>
    <property type="project" value="TreeGrafter"/>
</dbReference>
<dbReference type="AlphaFoldDB" id="A0A0F6RBP8"/>
<evidence type="ECO:0000256" key="3">
    <source>
        <dbReference type="ARBA" id="ARBA00022989"/>
    </source>
</evidence>
<dbReference type="KEGG" id="kge:TQ33_0328"/>
<keyword evidence="5" id="KW-1003">Cell membrane</keyword>
<dbReference type="PANTHER" id="PTHR30371:SF0">
    <property type="entry name" value="SEC-INDEPENDENT PROTEIN TRANSLOCASE PROTEIN TATC, CHLOROPLASTIC-RELATED"/>
    <property type="match status" value="1"/>
</dbReference>
<organism evidence="6 7">
    <name type="scientific">Kangiella geojedonensis</name>
    <dbReference type="NCBI Taxonomy" id="914150"/>
    <lineage>
        <taxon>Bacteria</taxon>
        <taxon>Pseudomonadati</taxon>
        <taxon>Pseudomonadota</taxon>
        <taxon>Gammaproteobacteria</taxon>
        <taxon>Kangiellales</taxon>
        <taxon>Kangiellaceae</taxon>
        <taxon>Kangiella</taxon>
    </lineage>
</organism>
<dbReference type="Proteomes" id="UP000034071">
    <property type="component" value="Chromosome"/>
</dbReference>
<dbReference type="GO" id="GO:0065002">
    <property type="term" value="P:intracellular protein transmembrane transport"/>
    <property type="evidence" value="ECO:0007669"/>
    <property type="project" value="TreeGrafter"/>
</dbReference>
<keyword evidence="5" id="KW-0811">Translocation</keyword>
<dbReference type="NCBIfam" id="TIGR00945">
    <property type="entry name" value="tatC"/>
    <property type="match status" value="1"/>
</dbReference>
<proteinExistence type="inferred from homology"/>
<accession>A0A0F6RBP8</accession>
<comment type="subcellular location">
    <subcellularLocation>
        <location evidence="5">Cell membrane</location>
        <topology evidence="5">Multi-pass membrane protein</topology>
    </subcellularLocation>
    <subcellularLocation>
        <location evidence="1">Membrane</location>
        <topology evidence="1">Multi-pass membrane protein</topology>
    </subcellularLocation>
</comment>
<dbReference type="PATRIC" id="fig|914150.5.peg.334"/>
<protein>
    <recommendedName>
        <fullName evidence="5">Sec-independent protein translocase protein TatC</fullName>
    </recommendedName>
</protein>
<dbReference type="Pfam" id="PF00902">
    <property type="entry name" value="TatC"/>
    <property type="match status" value="1"/>
</dbReference>
<feature type="transmembrane region" description="Helical" evidence="5">
    <location>
        <begin position="21"/>
        <end position="40"/>
    </location>
</feature>
<name>A0A0F6RBP8_9GAMM</name>
<evidence type="ECO:0000256" key="4">
    <source>
        <dbReference type="ARBA" id="ARBA00023136"/>
    </source>
</evidence>
<dbReference type="OrthoDB" id="9777044at2"/>
<keyword evidence="7" id="KW-1185">Reference proteome</keyword>
<dbReference type="RefSeq" id="WP_046560515.1">
    <property type="nucleotide sequence ID" value="NZ_CP010975.1"/>
</dbReference>
<sequence>MSDSNANDMPLLSHLIELRSRLLRSVLVIVVIFVGLAFFANELYEWLSKPLKEALPESSTLIAIDVTAPLFAPFKLAFVMAIFIAMPFVLHQAWLFISPGLYKHEKGFAVPLLVSSILLFYAGIAFAYFIIFPIIFSFLSSIGPQDVNYLPDINSVLSIALKLFFAFGLAFEIPIATMLLIWSGLVSHEKLSNTRPYMVVGIFVFAMLLTPPDMISQVLLAIPMWILFELGLIFARAYSPKKANTHNNNDTDEDTKTQNS</sequence>
<evidence type="ECO:0000256" key="5">
    <source>
        <dbReference type="HAMAP-Rule" id="MF_00902"/>
    </source>
</evidence>
<feature type="transmembrane region" description="Helical" evidence="5">
    <location>
        <begin position="159"/>
        <end position="182"/>
    </location>
</feature>
<keyword evidence="4 5" id="KW-0472">Membrane</keyword>
<dbReference type="EMBL" id="CP010975">
    <property type="protein sequence ID" value="AKE51316.1"/>
    <property type="molecule type" value="Genomic_DNA"/>
</dbReference>
<dbReference type="InterPro" id="IPR002033">
    <property type="entry name" value="TatC"/>
</dbReference>
<evidence type="ECO:0000313" key="7">
    <source>
        <dbReference type="Proteomes" id="UP000034071"/>
    </source>
</evidence>
<dbReference type="GO" id="GO:0043953">
    <property type="term" value="P:protein transport by the Tat complex"/>
    <property type="evidence" value="ECO:0007669"/>
    <property type="project" value="UniProtKB-UniRule"/>
</dbReference>